<evidence type="ECO:0000313" key="3">
    <source>
        <dbReference type="EMBL" id="HHM43933.1"/>
    </source>
</evidence>
<dbReference type="Pfam" id="PF01494">
    <property type="entry name" value="FAD_binding_3"/>
    <property type="match status" value="1"/>
</dbReference>
<accession>A0A7J3VTU8</accession>
<gene>
    <name evidence="3" type="ORF">ENM31_01360</name>
</gene>
<feature type="domain" description="FAD-binding" evidence="2">
    <location>
        <begin position="5"/>
        <end position="343"/>
    </location>
</feature>
<organism evidence="3">
    <name type="scientific">Caldiarchaeum subterraneum</name>
    <dbReference type="NCBI Taxonomy" id="311458"/>
    <lineage>
        <taxon>Archaea</taxon>
        <taxon>Nitrososphaerota</taxon>
        <taxon>Candidatus Caldarchaeales</taxon>
        <taxon>Candidatus Caldarchaeaceae</taxon>
        <taxon>Candidatus Caldarchaeum</taxon>
    </lineage>
</organism>
<protein>
    <submittedName>
        <fullName evidence="3">FAD-dependent monooxygenase</fullName>
    </submittedName>
</protein>
<dbReference type="InterPro" id="IPR036188">
    <property type="entry name" value="FAD/NAD-bd_sf"/>
</dbReference>
<dbReference type="PANTHER" id="PTHR43476">
    <property type="entry name" value="3-(3-HYDROXY-PHENYL)PROPIONATE/3-HYDROXYCINNAMIC ACID HYDROXYLASE"/>
    <property type="match status" value="1"/>
</dbReference>
<evidence type="ECO:0000259" key="2">
    <source>
        <dbReference type="Pfam" id="PF01494"/>
    </source>
</evidence>
<dbReference type="EMBL" id="DRXH01000049">
    <property type="protein sequence ID" value="HHM43933.1"/>
    <property type="molecule type" value="Genomic_DNA"/>
</dbReference>
<dbReference type="PANTHER" id="PTHR43476:SF5">
    <property type="entry name" value="FAD-DEPENDENT MONOOXYGENASE"/>
    <property type="match status" value="1"/>
</dbReference>
<dbReference type="SUPFAM" id="SSF51905">
    <property type="entry name" value="FAD/NAD(P)-binding domain"/>
    <property type="match status" value="1"/>
</dbReference>
<reference evidence="3" key="1">
    <citation type="journal article" date="2020" name="mSystems">
        <title>Genome- and Community-Level Interaction Insights into Carbon Utilization and Element Cycling Functions of Hydrothermarchaeota in Hydrothermal Sediment.</title>
        <authorList>
            <person name="Zhou Z."/>
            <person name="Liu Y."/>
            <person name="Xu W."/>
            <person name="Pan J."/>
            <person name="Luo Z.H."/>
            <person name="Li M."/>
        </authorList>
    </citation>
    <scope>NUCLEOTIDE SEQUENCE [LARGE SCALE GENOMIC DNA]</scope>
    <source>
        <strain evidence="3">SpSt-1074</strain>
    </source>
</reference>
<keyword evidence="3" id="KW-0503">Monooxygenase</keyword>
<dbReference type="GO" id="GO:0071949">
    <property type="term" value="F:FAD binding"/>
    <property type="evidence" value="ECO:0007669"/>
    <property type="project" value="InterPro"/>
</dbReference>
<dbReference type="Gene3D" id="3.50.50.60">
    <property type="entry name" value="FAD/NAD(P)-binding domain"/>
    <property type="match status" value="1"/>
</dbReference>
<name>A0A7J3VTU8_CALS0</name>
<dbReference type="InterPro" id="IPR050631">
    <property type="entry name" value="PheA/TfdB_FAD_monoxygenase"/>
</dbReference>
<evidence type="ECO:0000256" key="1">
    <source>
        <dbReference type="ARBA" id="ARBA00023002"/>
    </source>
</evidence>
<dbReference type="AlphaFoldDB" id="A0A7J3VTU8"/>
<dbReference type="PRINTS" id="PR00420">
    <property type="entry name" value="RNGMNOXGNASE"/>
</dbReference>
<proteinExistence type="predicted"/>
<dbReference type="InterPro" id="IPR002938">
    <property type="entry name" value="FAD-bd"/>
</dbReference>
<comment type="caution">
    <text evidence="3">The sequence shown here is derived from an EMBL/GenBank/DDBJ whole genome shotgun (WGS) entry which is preliminary data.</text>
</comment>
<keyword evidence="1" id="KW-0560">Oxidoreductase</keyword>
<dbReference type="GO" id="GO:0004497">
    <property type="term" value="F:monooxygenase activity"/>
    <property type="evidence" value="ECO:0007669"/>
    <property type="project" value="UniProtKB-KW"/>
</dbReference>
<sequence length="386" mass="43109">MPKTIVICGGGIAGASMAAALANTSYSVILLEKEDEEYLGRSSGGETLRAETCRSFDQIGVLSDILQFSHSIRKGDRRELHHIATGMLGYFRYDAFAPEYPVVHTHHNYIVNGIHKYIERIGASNIDIRYSKEVVGVGDFKDGRRKVHFIDRKTRSQDSLEGDLIIGADGGNSTVRRSLGIQANETDLGISYLMFYIERLEGFEYGRFTVGPHGFIGIFPSSENTLRLAVEVKLSELNNWLKTESSKIIERVALRDTALNGARLVKRGLPFHIIMRLSPSYVREGACIIGDAAHVPPPILGMGISLALNDVLALRKVLLENEGRQLSLEILKRFEETASPYDVKWVQTNYRLYRWLNDMCADPRNFGTVPLEELRDMGFQPQSAGA</sequence>